<feature type="binding site" evidence="8">
    <location>
        <position position="170"/>
    </location>
    <ligand>
        <name>Zn(2+)</name>
        <dbReference type="ChEBI" id="CHEBI:29105"/>
        <label>2</label>
    </ligand>
</feature>
<dbReference type="Proteomes" id="UP000886743">
    <property type="component" value="Unassembled WGS sequence"/>
</dbReference>
<dbReference type="SUPFAM" id="SSF53187">
    <property type="entry name" value="Zn-dependent exopeptidases"/>
    <property type="match status" value="1"/>
</dbReference>
<organism evidence="9 10">
    <name type="scientific">Candidatus Aphodoplasma excrementigallinarum</name>
    <dbReference type="NCBI Taxonomy" id="2840673"/>
    <lineage>
        <taxon>Bacteria</taxon>
        <taxon>Bacillati</taxon>
        <taxon>Bacillota</taxon>
        <taxon>Clostridia</taxon>
        <taxon>Eubacteriales</taxon>
        <taxon>Candidatus Aphodoplasma</taxon>
    </lineage>
</organism>
<dbReference type="PANTHER" id="PTHR32481">
    <property type="entry name" value="AMINOPEPTIDASE"/>
    <property type="match status" value="1"/>
</dbReference>
<gene>
    <name evidence="9" type="ORF">IAC74_04225</name>
</gene>
<dbReference type="InterPro" id="IPR023367">
    <property type="entry name" value="Peptidase_M42_dom2"/>
</dbReference>
<evidence type="ECO:0000256" key="3">
    <source>
        <dbReference type="ARBA" id="ARBA00022670"/>
    </source>
</evidence>
<feature type="binding site" evidence="8">
    <location>
        <position position="60"/>
    </location>
    <ligand>
        <name>Zn(2+)</name>
        <dbReference type="ChEBI" id="CHEBI:29105"/>
        <label>1</label>
    </ligand>
</feature>
<dbReference type="GO" id="GO:0006508">
    <property type="term" value="P:proteolysis"/>
    <property type="evidence" value="ECO:0007669"/>
    <property type="project" value="UniProtKB-KW"/>
</dbReference>
<dbReference type="InterPro" id="IPR008007">
    <property type="entry name" value="Peptidase_M42"/>
</dbReference>
<dbReference type="Gene3D" id="3.40.630.10">
    <property type="entry name" value="Zn peptidases"/>
    <property type="match status" value="1"/>
</dbReference>
<dbReference type="GO" id="GO:0046872">
    <property type="term" value="F:metal ion binding"/>
    <property type="evidence" value="ECO:0007669"/>
    <property type="project" value="UniProtKB-UniRule"/>
</dbReference>
<dbReference type="AlphaFoldDB" id="A0A9D1NGL3"/>
<evidence type="ECO:0000313" key="9">
    <source>
        <dbReference type="EMBL" id="HIV02758.1"/>
    </source>
</evidence>
<evidence type="ECO:0000256" key="5">
    <source>
        <dbReference type="ARBA" id="ARBA00022801"/>
    </source>
</evidence>
<keyword evidence="4 8" id="KW-0479">Metal-binding</keyword>
<evidence type="ECO:0000256" key="1">
    <source>
        <dbReference type="ARBA" id="ARBA00006272"/>
    </source>
</evidence>
<name>A0A9D1NGL3_9FIRM</name>
<evidence type="ECO:0000256" key="4">
    <source>
        <dbReference type="ARBA" id="ARBA00022723"/>
    </source>
</evidence>
<dbReference type="PANTHER" id="PTHR32481:SF5">
    <property type="entry name" value="ENDOGLUCANASE"/>
    <property type="match status" value="1"/>
</dbReference>
<reference evidence="9" key="2">
    <citation type="journal article" date="2021" name="PeerJ">
        <title>Extensive microbial diversity within the chicken gut microbiome revealed by metagenomics and culture.</title>
        <authorList>
            <person name="Gilroy R."/>
            <person name="Ravi A."/>
            <person name="Getino M."/>
            <person name="Pursley I."/>
            <person name="Horton D.L."/>
            <person name="Alikhan N.F."/>
            <person name="Baker D."/>
            <person name="Gharbi K."/>
            <person name="Hall N."/>
            <person name="Watson M."/>
            <person name="Adriaenssens E.M."/>
            <person name="Foster-Nyarko E."/>
            <person name="Jarju S."/>
            <person name="Secka A."/>
            <person name="Antonio M."/>
            <person name="Oren A."/>
            <person name="Chaudhuri R.R."/>
            <person name="La Ragione R."/>
            <person name="Hildebrand F."/>
            <person name="Pallen M.J."/>
        </authorList>
    </citation>
    <scope>NUCLEOTIDE SEQUENCE</scope>
    <source>
        <strain evidence="9">4920</strain>
    </source>
</reference>
<comment type="similarity">
    <text evidence="1 6">Belongs to the peptidase M42 family.</text>
</comment>
<keyword evidence="3" id="KW-0645">Protease</keyword>
<reference evidence="9" key="1">
    <citation type="submission" date="2020-10" db="EMBL/GenBank/DDBJ databases">
        <authorList>
            <person name="Gilroy R."/>
        </authorList>
    </citation>
    <scope>NUCLEOTIDE SEQUENCE</scope>
    <source>
        <strain evidence="9">4920</strain>
    </source>
</reference>
<comment type="caution">
    <text evidence="9">The sequence shown here is derived from an EMBL/GenBank/DDBJ whole genome shotgun (WGS) entry which is preliminary data.</text>
</comment>
<evidence type="ECO:0000256" key="6">
    <source>
        <dbReference type="PIRNR" id="PIRNR001123"/>
    </source>
</evidence>
<comment type="cofactor">
    <cofactor evidence="8">
        <name>a divalent metal cation</name>
        <dbReference type="ChEBI" id="CHEBI:60240"/>
    </cofactor>
    <text evidence="8">Binds 2 divalent metal cations per subunit.</text>
</comment>
<sequence length="338" mass="36397">MLLKTLCETHGVSGDEGRVRDILLEAVRPYADQVTVDVMGNLIVYKKGESADKTVMLCAHMDEVGLIVSAITESGYLKFQTVGGVDARVLVGKRVVVGQNNITGIISLKAIHLQTKDERTAAVKEKQLYIDIGAKDKADAERVVSLGDYAAFDTAFGEFGDGCWKAKAFDDRCGCAVLVRLIQEKCAYDTYFCFTVQEEVGCRGAQITANRVRPDMALVLEATTCSDVSGAPRHLEVTTLGGGAAFSTLDRGSYSDVELTNKLYAVAQAEGVMVQYKRTTMGGNDARAIQTAVGGCKTCAVSVPCRYLHSPVSVVSAADFEAVYQSAKLFLTRAKELI</sequence>
<evidence type="ECO:0000256" key="2">
    <source>
        <dbReference type="ARBA" id="ARBA00022438"/>
    </source>
</evidence>
<dbReference type="SUPFAM" id="SSF101821">
    <property type="entry name" value="Aminopeptidase/glucanase lid domain"/>
    <property type="match status" value="1"/>
</dbReference>
<dbReference type="EMBL" id="DVOF01000124">
    <property type="protein sequence ID" value="HIV02758.1"/>
    <property type="molecule type" value="Genomic_DNA"/>
</dbReference>
<accession>A0A9D1NGL3</accession>
<keyword evidence="2" id="KW-0031">Aminopeptidase</keyword>
<feature type="binding site" evidence="8">
    <location>
        <position position="309"/>
    </location>
    <ligand>
        <name>Zn(2+)</name>
        <dbReference type="ChEBI" id="CHEBI:29105"/>
        <label>2</label>
    </ligand>
</feature>
<dbReference type="Pfam" id="PF05343">
    <property type="entry name" value="Peptidase_M42"/>
    <property type="match status" value="1"/>
</dbReference>
<feature type="binding site" evidence="8">
    <location>
        <position position="221"/>
    </location>
    <ligand>
        <name>Zn(2+)</name>
        <dbReference type="ChEBI" id="CHEBI:29105"/>
        <label>1</label>
    </ligand>
</feature>
<dbReference type="PIRSF" id="PIRSF001123">
    <property type="entry name" value="PepA_GA"/>
    <property type="match status" value="1"/>
</dbReference>
<protein>
    <submittedName>
        <fullName evidence="9">M42 family peptidase</fullName>
    </submittedName>
</protein>
<feature type="binding site" evidence="8">
    <location>
        <position position="170"/>
    </location>
    <ligand>
        <name>Zn(2+)</name>
        <dbReference type="ChEBI" id="CHEBI:29105"/>
        <label>1</label>
    </ligand>
</feature>
<feature type="binding site" evidence="8">
    <location>
        <position position="199"/>
    </location>
    <ligand>
        <name>Zn(2+)</name>
        <dbReference type="ChEBI" id="CHEBI:29105"/>
        <label>2</label>
    </ligand>
</feature>
<dbReference type="InterPro" id="IPR051464">
    <property type="entry name" value="Peptidase_M42_aminopept"/>
</dbReference>
<evidence type="ECO:0000256" key="7">
    <source>
        <dbReference type="PIRSR" id="PIRSR001123-1"/>
    </source>
</evidence>
<keyword evidence="5" id="KW-0378">Hydrolase</keyword>
<evidence type="ECO:0000256" key="8">
    <source>
        <dbReference type="PIRSR" id="PIRSR001123-2"/>
    </source>
</evidence>
<proteinExistence type="inferred from homology"/>
<feature type="active site" description="Proton acceptor" evidence="7">
    <location>
        <position position="198"/>
    </location>
</feature>
<evidence type="ECO:0000313" key="10">
    <source>
        <dbReference type="Proteomes" id="UP000886743"/>
    </source>
</evidence>
<dbReference type="GO" id="GO:0004177">
    <property type="term" value="F:aminopeptidase activity"/>
    <property type="evidence" value="ECO:0007669"/>
    <property type="project" value="UniProtKB-UniRule"/>
</dbReference>
<dbReference type="Gene3D" id="2.40.30.40">
    <property type="entry name" value="Peptidase M42, domain 2"/>
    <property type="match status" value="1"/>
</dbReference>